<keyword evidence="4" id="KW-0378">Hydrolase</keyword>
<evidence type="ECO:0000256" key="7">
    <source>
        <dbReference type="PROSITE-ProRule" id="PRU01379"/>
    </source>
</evidence>
<dbReference type="EMBL" id="JAPDDP010000049">
    <property type="protein sequence ID" value="MDA0183242.1"/>
    <property type="molecule type" value="Genomic_DNA"/>
</dbReference>
<feature type="active site" description="Proton donor/acceptor" evidence="7">
    <location>
        <position position="672"/>
    </location>
</feature>
<proteinExistence type="inferred from homology"/>
<protein>
    <submittedName>
        <fullName evidence="9">M14 family zinc carboxypeptidase</fullName>
    </submittedName>
</protein>
<organism evidence="9 10">
    <name type="scientific">Solirubrobacter phytolaccae</name>
    <dbReference type="NCBI Taxonomy" id="1404360"/>
    <lineage>
        <taxon>Bacteria</taxon>
        <taxon>Bacillati</taxon>
        <taxon>Actinomycetota</taxon>
        <taxon>Thermoleophilia</taxon>
        <taxon>Solirubrobacterales</taxon>
        <taxon>Solirubrobacteraceae</taxon>
        <taxon>Solirubrobacter</taxon>
    </lineage>
</organism>
<reference evidence="9" key="1">
    <citation type="submission" date="2022-10" db="EMBL/GenBank/DDBJ databases">
        <title>The WGS of Solirubrobacter phytolaccae KCTC 29190.</title>
        <authorList>
            <person name="Jiang Z."/>
        </authorList>
    </citation>
    <scope>NUCLEOTIDE SEQUENCE</scope>
    <source>
        <strain evidence="9">KCTC 29190</strain>
    </source>
</reference>
<keyword evidence="6" id="KW-0482">Metalloprotease</keyword>
<dbReference type="InterPro" id="IPR000834">
    <property type="entry name" value="Peptidase_M14"/>
</dbReference>
<keyword evidence="3" id="KW-0645">Protease</keyword>
<accession>A0A9X3SHK5</accession>
<dbReference type="GO" id="GO:0005615">
    <property type="term" value="C:extracellular space"/>
    <property type="evidence" value="ECO:0007669"/>
    <property type="project" value="TreeGrafter"/>
</dbReference>
<evidence type="ECO:0000256" key="4">
    <source>
        <dbReference type="ARBA" id="ARBA00022801"/>
    </source>
</evidence>
<dbReference type="PANTHER" id="PTHR11705:SF143">
    <property type="entry name" value="SLL0236 PROTEIN"/>
    <property type="match status" value="1"/>
</dbReference>
<comment type="cofactor">
    <cofactor evidence="1">
        <name>Zn(2+)</name>
        <dbReference type="ChEBI" id="CHEBI:29105"/>
    </cofactor>
</comment>
<feature type="domain" description="Peptidase M14" evidence="8">
    <location>
        <begin position="375"/>
        <end position="692"/>
    </location>
</feature>
<dbReference type="InterPro" id="IPR059177">
    <property type="entry name" value="GH29D-like_dom"/>
</dbReference>
<dbReference type="Pfam" id="PF13290">
    <property type="entry name" value="CHB_HEX_C_1"/>
    <property type="match status" value="1"/>
</dbReference>
<comment type="similarity">
    <text evidence="2 7">Belongs to the peptidase M14 family.</text>
</comment>
<gene>
    <name evidence="9" type="ORF">OJ997_23225</name>
</gene>
<dbReference type="Proteomes" id="UP001147653">
    <property type="component" value="Unassembled WGS sequence"/>
</dbReference>
<evidence type="ECO:0000259" key="8">
    <source>
        <dbReference type="PROSITE" id="PS52035"/>
    </source>
</evidence>
<dbReference type="Gene3D" id="3.40.630.10">
    <property type="entry name" value="Zn peptidases"/>
    <property type="match status" value="1"/>
</dbReference>
<dbReference type="AlphaFoldDB" id="A0A9X3SHK5"/>
<dbReference type="SMART" id="SM00631">
    <property type="entry name" value="Zn_pept"/>
    <property type="match status" value="1"/>
</dbReference>
<evidence type="ECO:0000256" key="5">
    <source>
        <dbReference type="ARBA" id="ARBA00022833"/>
    </source>
</evidence>
<name>A0A9X3SHK5_9ACTN</name>
<keyword evidence="9" id="KW-0121">Carboxypeptidase</keyword>
<keyword evidence="10" id="KW-1185">Reference proteome</keyword>
<evidence type="ECO:0000256" key="1">
    <source>
        <dbReference type="ARBA" id="ARBA00001947"/>
    </source>
</evidence>
<evidence type="ECO:0000256" key="6">
    <source>
        <dbReference type="ARBA" id="ARBA00023049"/>
    </source>
</evidence>
<dbReference type="RefSeq" id="WP_270027636.1">
    <property type="nucleotide sequence ID" value="NZ_JAPDDP010000049.1"/>
</dbReference>
<evidence type="ECO:0000313" key="9">
    <source>
        <dbReference type="EMBL" id="MDA0183242.1"/>
    </source>
</evidence>
<sequence>MLGTAIMLGAGSAAYADDTERRLIKVTHPSEEAIHELESTHDVGYVGDHTEAAVYLTPAEEGVLRARGFTIGAVIEDKGTLEARKAEIAATTKSEALAAEFAEKGAAKAKARGMVPPVGETVLIRAYTFTNYAGRFLYVEAHNKAHEPNNTGGPALQLSYAGPDGQFTTPVNGTRFADEGKYLYHRYLVALRGAHADVPTADLQVRVAAATGSTDSGGVTQWAGSAIPPRVASFQKDFITKYMDPTEVYERIDALVANNSDIAEMVPLPHKTPGYQRQAMAMLAGTTAPGNAPSGTAAQGSAVQLFSKAMGHLGGNEITAEFVAPTTADAPLGVTVDGKNITVNLGTNATGALASTAAQVRDAINASPAASALVTAYTYSGNAGAGIAPARARVTLSDFLAAPAHVKRGPFEQRILRIGKQRDGSKVGVYIYCQQHAREWVTPITCLETAERLIKNYATDPTTKSYVDNLDIFILPSANPDGAHYSMYDFNSKRRNMANYCPLGSSVGNVNNRNNWGVDLNRNATIGSVFDGYDGADMINPSVPSSISACTSDTFAGPFEGSEPEMKNELWVADTFPKIKFAINIHTHGGYFMWAPGAYKPGTREPLPSVNIGVEQYFFQVSETILSHIADSRDTVLLPERTGPISEVLYSAAGNSADDQYYRKGIISYSFEAGAQRMTVNPTTGAISRRDVGFQPCFGGPGTHGGTNTSTSLQCGTASNPDPLMVNEGRLSTQEFADGNYGLLQGALEYSQDVTAPDVSIEFSAAQTSGEAINYRFKWGGEAAVIHYTTDGSTPTTSSPTYESQGIRRPGQVLTFSAPGAYTVKWIAKDMKGNVSPVKSQRLLVAADDADGTVGGSVPATLALTLGAPASFAPFVPGVAREYTATTEATVTSTAGDATLTVADPSATNTGKLVNGAFALPQSLQGLGTVKTWTGPTSSEKVPVTFKQAIAATDALRTGTYSKTLTFTLSTNNP</sequence>
<dbReference type="GO" id="GO:0006508">
    <property type="term" value="P:proteolysis"/>
    <property type="evidence" value="ECO:0007669"/>
    <property type="project" value="UniProtKB-KW"/>
</dbReference>
<keyword evidence="5" id="KW-0862">Zinc</keyword>
<dbReference type="Pfam" id="PF00246">
    <property type="entry name" value="Peptidase_M14"/>
    <property type="match status" value="1"/>
</dbReference>
<comment type="caution">
    <text evidence="9">The sequence shown here is derived from an EMBL/GenBank/DDBJ whole genome shotgun (WGS) entry which is preliminary data.</text>
</comment>
<dbReference type="SUPFAM" id="SSF53187">
    <property type="entry name" value="Zn-dependent exopeptidases"/>
    <property type="match status" value="1"/>
</dbReference>
<dbReference type="GO" id="GO:0004181">
    <property type="term" value="F:metallocarboxypeptidase activity"/>
    <property type="evidence" value="ECO:0007669"/>
    <property type="project" value="InterPro"/>
</dbReference>
<dbReference type="PROSITE" id="PS52035">
    <property type="entry name" value="PEPTIDASE_M14"/>
    <property type="match status" value="1"/>
</dbReference>
<dbReference type="GO" id="GO:0008270">
    <property type="term" value="F:zinc ion binding"/>
    <property type="evidence" value="ECO:0007669"/>
    <property type="project" value="InterPro"/>
</dbReference>
<evidence type="ECO:0000256" key="2">
    <source>
        <dbReference type="ARBA" id="ARBA00005988"/>
    </source>
</evidence>
<evidence type="ECO:0000256" key="3">
    <source>
        <dbReference type="ARBA" id="ARBA00022670"/>
    </source>
</evidence>
<evidence type="ECO:0000313" key="10">
    <source>
        <dbReference type="Proteomes" id="UP001147653"/>
    </source>
</evidence>
<dbReference type="PANTHER" id="PTHR11705">
    <property type="entry name" value="PROTEASE FAMILY M14 CARBOXYPEPTIDASE A,B"/>
    <property type="match status" value="1"/>
</dbReference>